<comment type="caution">
    <text evidence="1">The sequence shown here is derived from an EMBL/GenBank/DDBJ whole genome shotgun (WGS) entry which is preliminary data.</text>
</comment>
<reference evidence="1" key="1">
    <citation type="submission" date="2021-08" db="EMBL/GenBank/DDBJ databases">
        <title>The first chromosome-level gecko genome reveals the dynamic sex chromosomes of Neotropical dwarf geckos (Sphaerodactylidae: Sphaerodactylus).</title>
        <authorList>
            <person name="Pinto B.J."/>
            <person name="Keating S.E."/>
            <person name="Gamble T."/>
        </authorList>
    </citation>
    <scope>NUCLEOTIDE SEQUENCE</scope>
    <source>
        <strain evidence="1">TG3544</strain>
    </source>
</reference>
<accession>A0ACB8FMK5</accession>
<gene>
    <name evidence="1" type="ORF">K3G42_003313</name>
</gene>
<sequence length="135" mass="14377">MMPTLKIADPGRGVEPLPPYPWLKQEVPYRSSCGNGHFPHLGPRDVPGVSPSPPQVGPPSAFVVGGEHPAPNFAESPNRMPLAPLVPEPMEPLPQAVCPIVPVEQCFPNLLISPHMLPLTDLDIVPPPLTLAVAT</sequence>
<name>A0ACB8FMK5_9SAUR</name>
<evidence type="ECO:0000313" key="2">
    <source>
        <dbReference type="Proteomes" id="UP000827872"/>
    </source>
</evidence>
<dbReference type="Proteomes" id="UP000827872">
    <property type="component" value="Linkage Group LG06"/>
</dbReference>
<evidence type="ECO:0000313" key="1">
    <source>
        <dbReference type="EMBL" id="KAH8006381.1"/>
    </source>
</evidence>
<proteinExistence type="predicted"/>
<organism evidence="1 2">
    <name type="scientific">Sphaerodactylus townsendi</name>
    <dbReference type="NCBI Taxonomy" id="933632"/>
    <lineage>
        <taxon>Eukaryota</taxon>
        <taxon>Metazoa</taxon>
        <taxon>Chordata</taxon>
        <taxon>Craniata</taxon>
        <taxon>Vertebrata</taxon>
        <taxon>Euteleostomi</taxon>
        <taxon>Lepidosauria</taxon>
        <taxon>Squamata</taxon>
        <taxon>Bifurcata</taxon>
        <taxon>Gekkota</taxon>
        <taxon>Sphaerodactylidae</taxon>
        <taxon>Sphaerodactylus</taxon>
    </lineage>
</organism>
<keyword evidence="2" id="KW-1185">Reference proteome</keyword>
<protein>
    <submittedName>
        <fullName evidence="1">Uncharacterized protein</fullName>
    </submittedName>
</protein>
<dbReference type="EMBL" id="CM037619">
    <property type="protein sequence ID" value="KAH8006381.1"/>
    <property type="molecule type" value="Genomic_DNA"/>
</dbReference>